<dbReference type="NCBIfam" id="NF033105">
    <property type="entry name" value="bla_subclass_B3"/>
    <property type="match status" value="1"/>
</dbReference>
<reference evidence="3 4" key="1">
    <citation type="submission" date="2020-08" db="EMBL/GenBank/DDBJ databases">
        <title>Genome sequence of Thermomonas carbonis KCTC 42013T.</title>
        <authorList>
            <person name="Hyun D.-W."/>
            <person name="Bae J.-W."/>
        </authorList>
    </citation>
    <scope>NUCLEOTIDE SEQUENCE [LARGE SCALE GENOMIC DNA]</scope>
    <source>
        <strain evidence="3 4">KCTC 42013</strain>
    </source>
</reference>
<proteinExistence type="predicted"/>
<dbReference type="PROSITE" id="PS51257">
    <property type="entry name" value="PROKAR_LIPOPROTEIN"/>
    <property type="match status" value="1"/>
</dbReference>
<dbReference type="Proteomes" id="UP000515804">
    <property type="component" value="Chromosome"/>
</dbReference>
<dbReference type="Gene3D" id="3.60.15.10">
    <property type="entry name" value="Ribonuclease Z/Hydroxyacylglutathione hydrolase-like"/>
    <property type="match status" value="1"/>
</dbReference>
<dbReference type="RefSeq" id="WP_187552019.1">
    <property type="nucleotide sequence ID" value="NZ_BMZL01000001.1"/>
</dbReference>
<feature type="domain" description="Metallo-beta-lactamase" evidence="2">
    <location>
        <begin position="69"/>
        <end position="259"/>
    </location>
</feature>
<dbReference type="InterPro" id="IPR001279">
    <property type="entry name" value="Metallo-B-lactamas"/>
</dbReference>
<dbReference type="Pfam" id="PF00753">
    <property type="entry name" value="Lactamase_B"/>
    <property type="match status" value="1"/>
</dbReference>
<dbReference type="PANTHER" id="PTHR42951">
    <property type="entry name" value="METALLO-BETA-LACTAMASE DOMAIN-CONTAINING"/>
    <property type="match status" value="1"/>
</dbReference>
<feature type="chain" id="PRO_5028936619" evidence="1">
    <location>
        <begin position="20"/>
        <end position="305"/>
    </location>
</feature>
<evidence type="ECO:0000256" key="1">
    <source>
        <dbReference type="SAM" id="SignalP"/>
    </source>
</evidence>
<dbReference type="AlphaFoldDB" id="A0A7G9SNS6"/>
<accession>A0A7G9SNS6</accession>
<gene>
    <name evidence="3" type="primary">bla</name>
    <name evidence="3" type="ORF">H9L16_12590</name>
</gene>
<sequence length="305" mass="32038">MKFALAALLAFVLVSGCQAPPTIATATSTSEPAVRTLPAPTACAEDAGWSDPTTPRHVFGNTWFVGTCSISAILVTSADGHVLIDAATAEAVPAIIANIRAAGFRVEDIRSILVTHEHNDHVGGVAGLQQASGARVLARAVAAEALKAGRSDRRDPQFEETGAFPPVANVVTLVDGKDVTLGSLRFRHLPNTGHTAGGSGWAWRSCERATCRDIVFPDSNSAISDKHYRYSDHPEHVAAFRRGQALVAAQPCDILITTHVHSSDLLARLDGSQPLVDAGACKAYAERGLAGLDKRLADERAGTAP</sequence>
<dbReference type="EMBL" id="CP060719">
    <property type="protein sequence ID" value="QNN69501.1"/>
    <property type="molecule type" value="Genomic_DNA"/>
</dbReference>
<evidence type="ECO:0000313" key="4">
    <source>
        <dbReference type="Proteomes" id="UP000515804"/>
    </source>
</evidence>
<dbReference type="InterPro" id="IPR036866">
    <property type="entry name" value="RibonucZ/Hydroxyglut_hydro"/>
</dbReference>
<organism evidence="3 4">
    <name type="scientific">Thermomonas carbonis</name>
    <dbReference type="NCBI Taxonomy" id="1463158"/>
    <lineage>
        <taxon>Bacteria</taxon>
        <taxon>Pseudomonadati</taxon>
        <taxon>Pseudomonadota</taxon>
        <taxon>Gammaproteobacteria</taxon>
        <taxon>Lysobacterales</taxon>
        <taxon>Lysobacteraceae</taxon>
        <taxon>Thermomonas</taxon>
    </lineage>
</organism>
<dbReference type="SMART" id="SM00849">
    <property type="entry name" value="Lactamase_B"/>
    <property type="match status" value="1"/>
</dbReference>
<dbReference type="SUPFAM" id="SSF56281">
    <property type="entry name" value="Metallo-hydrolase/oxidoreductase"/>
    <property type="match status" value="1"/>
</dbReference>
<dbReference type="NCBIfam" id="NF012229">
    <property type="entry name" value="bla_class_B_core"/>
    <property type="match status" value="1"/>
</dbReference>
<protein>
    <submittedName>
        <fullName evidence="3">Subclass B3 metallo-beta-lactamase</fullName>
    </submittedName>
</protein>
<name>A0A7G9SNS6_9GAMM</name>
<feature type="signal peptide" evidence="1">
    <location>
        <begin position="1"/>
        <end position="19"/>
    </location>
</feature>
<dbReference type="PANTHER" id="PTHR42951:SF17">
    <property type="entry name" value="METALLO-BETA-LACTAMASE DOMAIN-CONTAINING PROTEIN"/>
    <property type="match status" value="1"/>
</dbReference>
<dbReference type="KEGG" id="tcn:H9L16_12590"/>
<keyword evidence="4" id="KW-1185">Reference proteome</keyword>
<evidence type="ECO:0000259" key="2">
    <source>
        <dbReference type="SMART" id="SM00849"/>
    </source>
</evidence>
<dbReference type="InterPro" id="IPR050855">
    <property type="entry name" value="NDM-1-like"/>
</dbReference>
<evidence type="ECO:0000313" key="3">
    <source>
        <dbReference type="EMBL" id="QNN69501.1"/>
    </source>
</evidence>
<keyword evidence="1" id="KW-0732">Signal</keyword>